<dbReference type="GO" id="GO:0006886">
    <property type="term" value="P:intracellular protein transport"/>
    <property type="evidence" value="ECO:0007669"/>
    <property type="project" value="InterPro"/>
</dbReference>
<feature type="region of interest" description="Disordered" evidence="4">
    <location>
        <begin position="1558"/>
        <end position="1638"/>
    </location>
</feature>
<dbReference type="GO" id="GO:0042147">
    <property type="term" value="P:retrograde transport, endosome to Golgi"/>
    <property type="evidence" value="ECO:0007669"/>
    <property type="project" value="TreeGrafter"/>
</dbReference>
<dbReference type="PANTHER" id="PTHR22746">
    <property type="entry name" value="RAB6A-GEF COMPLEX PARTNER PROTEIN 1"/>
    <property type="match status" value="1"/>
</dbReference>
<comment type="caution">
    <text evidence="6">The sequence shown here is derived from an EMBL/GenBank/DDBJ whole genome shotgun (WGS) entry which is preliminary data.</text>
</comment>
<dbReference type="Proteomes" id="UP000215902">
    <property type="component" value="Unassembled WGS sequence"/>
</dbReference>
<accession>A0A267EV10</accession>
<feature type="region of interest" description="Disordered" evidence="4">
    <location>
        <begin position="1269"/>
        <end position="1346"/>
    </location>
</feature>
<feature type="region of interest" description="Disordered" evidence="4">
    <location>
        <begin position="1455"/>
        <end position="1476"/>
    </location>
</feature>
<feature type="region of interest" description="Disordered" evidence="4">
    <location>
        <begin position="1509"/>
        <end position="1543"/>
    </location>
</feature>
<evidence type="ECO:0000313" key="6">
    <source>
        <dbReference type="EMBL" id="PAA65341.1"/>
    </source>
</evidence>
<dbReference type="SUPFAM" id="SSF50978">
    <property type="entry name" value="WD40 repeat-like"/>
    <property type="match status" value="1"/>
</dbReference>
<dbReference type="PANTHER" id="PTHR22746:SF10">
    <property type="entry name" value="GUANINE NUCLEOTIDE EXCHANGE FACTOR SUBUNIT RIC1"/>
    <property type="match status" value="1"/>
</dbReference>
<feature type="compositionally biased region" description="Polar residues" evidence="4">
    <location>
        <begin position="1335"/>
        <end position="1346"/>
    </location>
</feature>
<dbReference type="Pfam" id="PF07064">
    <property type="entry name" value="RIC1"/>
    <property type="match status" value="1"/>
</dbReference>
<feature type="compositionally biased region" description="Polar residues" evidence="4">
    <location>
        <begin position="1603"/>
        <end position="1616"/>
    </location>
</feature>
<feature type="compositionally biased region" description="Pro residues" evidence="4">
    <location>
        <begin position="1272"/>
        <end position="1287"/>
    </location>
</feature>
<feature type="compositionally biased region" description="Low complexity" evidence="4">
    <location>
        <begin position="1528"/>
        <end position="1537"/>
    </location>
</feature>
<evidence type="ECO:0000256" key="3">
    <source>
        <dbReference type="ARBA" id="ARBA00029879"/>
    </source>
</evidence>
<dbReference type="Pfam" id="PF25440">
    <property type="entry name" value="Beta-prop_RIC1_2nd"/>
    <property type="match status" value="1"/>
</dbReference>
<dbReference type="EMBL" id="NIVC01001661">
    <property type="protein sequence ID" value="PAA65341.1"/>
    <property type="molecule type" value="Genomic_DNA"/>
</dbReference>
<evidence type="ECO:0000259" key="5">
    <source>
        <dbReference type="Pfam" id="PF07064"/>
    </source>
</evidence>
<dbReference type="GO" id="GO:0034066">
    <property type="term" value="C:Ric1-Rgp1 guanyl-nucleotide exchange factor complex"/>
    <property type="evidence" value="ECO:0007669"/>
    <property type="project" value="InterPro"/>
</dbReference>
<reference evidence="6 7" key="1">
    <citation type="submission" date="2017-06" db="EMBL/GenBank/DDBJ databases">
        <title>A platform for efficient transgenesis in Macrostomum lignano, a flatworm model organism for stem cell research.</title>
        <authorList>
            <person name="Berezikov E."/>
        </authorList>
    </citation>
    <scope>NUCLEOTIDE SEQUENCE [LARGE SCALE GENOMIC DNA]</scope>
    <source>
        <strain evidence="6">DV1</strain>
        <tissue evidence="6">Whole organism</tissue>
    </source>
</reference>
<protein>
    <recommendedName>
        <fullName evidence="3">Protein RIC1 homolog</fullName>
    </recommendedName>
</protein>
<dbReference type="InterPro" id="IPR040096">
    <property type="entry name" value="Ric1"/>
</dbReference>
<dbReference type="GO" id="GO:0005829">
    <property type="term" value="C:cytosol"/>
    <property type="evidence" value="ECO:0007669"/>
    <property type="project" value="TreeGrafter"/>
</dbReference>
<dbReference type="STRING" id="282301.A0A267EV10"/>
<gene>
    <name evidence="6" type="ORF">BOX15_Mlig025987g1</name>
</gene>
<organism evidence="6 7">
    <name type="scientific">Macrostomum lignano</name>
    <dbReference type="NCBI Taxonomy" id="282301"/>
    <lineage>
        <taxon>Eukaryota</taxon>
        <taxon>Metazoa</taxon>
        <taxon>Spiralia</taxon>
        <taxon>Lophotrochozoa</taxon>
        <taxon>Platyhelminthes</taxon>
        <taxon>Rhabditophora</taxon>
        <taxon>Macrostomorpha</taxon>
        <taxon>Macrostomida</taxon>
        <taxon>Macrostomidae</taxon>
        <taxon>Macrostomum</taxon>
    </lineage>
</organism>
<feature type="domain" description="RIC1 C-terminal alpha solenoid region" evidence="5">
    <location>
        <begin position="854"/>
        <end position="1015"/>
    </location>
</feature>
<evidence type="ECO:0000256" key="2">
    <source>
        <dbReference type="ARBA" id="ARBA00023136"/>
    </source>
</evidence>
<evidence type="ECO:0000256" key="1">
    <source>
        <dbReference type="ARBA" id="ARBA00004370"/>
    </source>
</evidence>
<feature type="region of interest" description="Disordered" evidence="4">
    <location>
        <begin position="1022"/>
        <end position="1050"/>
    </location>
</feature>
<dbReference type="OrthoDB" id="67540at2759"/>
<comment type="subcellular location">
    <subcellularLocation>
        <location evidence="1">Membrane</location>
    </subcellularLocation>
</comment>
<feature type="compositionally biased region" description="Low complexity" evidence="4">
    <location>
        <begin position="1558"/>
        <end position="1576"/>
    </location>
</feature>
<dbReference type="GO" id="GO:0000139">
    <property type="term" value="C:Golgi membrane"/>
    <property type="evidence" value="ECO:0007669"/>
    <property type="project" value="TreeGrafter"/>
</dbReference>
<feature type="compositionally biased region" description="Low complexity" evidence="4">
    <location>
        <begin position="1317"/>
        <end position="1327"/>
    </location>
</feature>
<evidence type="ECO:0000313" key="7">
    <source>
        <dbReference type="Proteomes" id="UP000215902"/>
    </source>
</evidence>
<proteinExistence type="predicted"/>
<keyword evidence="7" id="KW-1185">Reference proteome</keyword>
<feature type="non-terminal residue" evidence="6">
    <location>
        <position position="1"/>
    </location>
</feature>
<name>A0A267EV10_9PLAT</name>
<dbReference type="InterPro" id="IPR036322">
    <property type="entry name" value="WD40_repeat_dom_sf"/>
</dbReference>
<evidence type="ECO:0000256" key="4">
    <source>
        <dbReference type="SAM" id="MobiDB-lite"/>
    </source>
</evidence>
<feature type="compositionally biased region" description="Low complexity" evidence="4">
    <location>
        <begin position="1288"/>
        <end position="1302"/>
    </location>
</feature>
<dbReference type="InterPro" id="IPR009771">
    <property type="entry name" value="RIC1_C"/>
</dbReference>
<sequence>EHINQVPVVSMYFLSGWPQLLTNCIGYSWKNCLLSHQFLQTFDEHPHLVLFASDYSFYIYNVRTCIQLCSYNRSQESVNHYGETQLVLLSQTNTILAASTTLGYILILTVDLGDGDSSVLVSDMDVRQGRTGKSAPGRQPLVSLRLSDAIHLGSQVTSMCHFKDDLIVATKDGLIRRLRWNGGASQSVIVSEKQNQQQQQNQHQSVDLRQVTFFYDLEHSRATRLAEEGLHCRHLEFSPSLGVFVLLLSNGKAALLATNSATKLDQKLVEGILAENLKYATCMSVNNKYRTVAFGGRGTDVVIFTADDDTSAFAMSNRFRLTPKHHPPGLGLAAGQQTQLLALRWTPDCAVLLGLWDRGHIALWTAGGFLLLSIPAPASPAAGLIDACWCCSGYLMATITDRGGLSLYSFVKSGLVDNPCQGNLRHIVQCGPDRVFLSPHHPHTSGAEPAQLYGGSKNWHTACLPALYTAAHWPIRHVSIDEGGRYLAVAGSRGFLHYAIATRKWKLFGNETQERSFTVQGGLVWWGADYICMSDVSLESGRAELRVYPRQSRLDNAQACIHRLAQHVRQPQLVNLLGNQLVLLSANCQLDMFTLSESDGQAKLSHVQELSLSSYMLDAGCVLQICLTNLRSEIGGAFPSASGGGGVSASFDSADLAGRSRHQSGGQQHPESVLVNYSGRLYFFQRDRGGLMPVTAATAAAYEQHQLASSAVIGSPVARPLPFCSPMVIATNVEIVWTPPHRPKTPAQRQRHVTDSIWLNCGSQGMRVWLPLVSSNRESKGYLSKRIMLPFCVEIYPLVVLFEEVLFLSCINEVSQSIGLTLSQGRVSGPSDNISPLALMPFNVIEKTSQIFLNHIVKQLLRKNLGHHALHIAKSSAHLTYFNHCLELLLHEVLEEEATSKEPVPDPLLPRVVAFVQEFPAQYLDTVARCARKTEVSLWPYLFANVGSPKDLFEVSLVNGQLKTAASYLLILENTEKPIVSKQHATLLLDAALDREDWNLARDLIRFLKSIDPAELADTATAAAPAPQAKRHHAGAMRYPSGPLKSGSSSIAGQDVADTFAARRSSASYGLSAGRLNQYQTKSGTQRDGSAGKSAAAAASVAAASITTSTTSGASSAAGTSSAGVNAELTVLAAAGTTGGSGIASPAGSTASAGAGGFSAGSLASGLPNLSDEVNGILLRHARNLLGHYRVHELARFAANIEFENNQFVAWLRRERLGPGRVTDFVSALKKLHLDFKWPLPIRPTAANSSGGNNGSGGAEISEASHLMLPAHPEPPSVASPSQPPLAAPLARRPQQQQQQQHQPDKQVFLKPRFVPADDTPSTAATAVGGDLSSDGRNSATQSTAESLAEEQLDQLTAELANTGPPGMAARLRWLLKVFNEACCLDWALLVAAVLRDTAAAEAALSSPTDSVTAERLREGLLLLTLWSESECPGYRGFFADLRARQQLMLVRRRLKSDSSAGGRTGKPGDDASAATAAAATPAASAAAPASSSTAATMIDYSINRSSSAGALMRRKHTSSGGGDDVKQQQQQQQQQQTSLTNGSLASAAAAAVSAPTSPVLSDTPATPAAAAVGAPTPLPPSGCRQHQQFDFPAAGAADLAGKQQQSLPDSDSPDQPESALVNPVEPTSQSEGACAIS</sequence>
<keyword evidence="2" id="KW-0472">Membrane</keyword>